<reference evidence="1 2" key="1">
    <citation type="submission" date="2017-06" db="EMBL/GenBank/DDBJ databases">
        <title>Genome of Fusarium nygamai isolate CS10214.</title>
        <authorList>
            <person name="Gardiner D.M."/>
            <person name="Obanor F."/>
            <person name="Kazan K."/>
        </authorList>
    </citation>
    <scope>NUCLEOTIDE SEQUENCE [LARGE SCALE GENOMIC DNA]</scope>
    <source>
        <strain evidence="1 2">CS10214</strain>
    </source>
</reference>
<name>A0A2K0WVS7_GIBNY</name>
<dbReference type="InterPro" id="IPR032675">
    <property type="entry name" value="LRR_dom_sf"/>
</dbReference>
<dbReference type="EMBL" id="MTQA01000012">
    <property type="protein sequence ID" value="PNP86383.1"/>
    <property type="molecule type" value="Genomic_DNA"/>
</dbReference>
<keyword evidence="2" id="KW-1185">Reference proteome</keyword>
<comment type="caution">
    <text evidence="1">The sequence shown here is derived from an EMBL/GenBank/DDBJ whole genome shotgun (WGS) entry which is preliminary data.</text>
</comment>
<accession>A0A2K0WVS7</accession>
<proteinExistence type="predicted"/>
<dbReference type="Proteomes" id="UP000236664">
    <property type="component" value="Unassembled WGS sequence"/>
</dbReference>
<sequence>MIKPALDHMPAEILAGICWHLCSHCTNDHLSHYPQPNSLTTPDPGKLWENSSAEVNTGLLSLARTCQVLNNAATPYIYHNIDAKEWSEQKINEFLRDRRQLHKRCFIRRLTYELDPFPLYTLLYRMPDLQLLSLVDRGTFGQTLASKSQKKLHDLRYLHLERGTRSGSTRDLSTLENLFEMAPNIKTLVINSGVLEWKAKLRDSPKVPLANLTCLKLYNASVNPRTLKGILDNCGPVESFIYVGQRVGCMTPSGLELALNRFSSTLRHLECCWHSLDKAPLAYSLLRSVKAFERLETLVLGGSSLSIGVSGEGTSHVKELDPTSLVELLPASIVEVRIDSKRIHKGLYQPMVGLCQAKQAGSFPELRSFLLTNFDISQVPYTLGSLSELSEIYGVSFKQDARSVFPPPLARPPRLIHWMRCAGRTLAVTPIDQDSP</sequence>
<evidence type="ECO:0000313" key="2">
    <source>
        <dbReference type="Proteomes" id="UP000236664"/>
    </source>
</evidence>
<gene>
    <name evidence="1" type="ORF">FNYG_00085</name>
</gene>
<organism evidence="1 2">
    <name type="scientific">Gibberella nygamai</name>
    <name type="common">Bean root rot disease fungus</name>
    <name type="synonym">Fusarium nygamai</name>
    <dbReference type="NCBI Taxonomy" id="42673"/>
    <lineage>
        <taxon>Eukaryota</taxon>
        <taxon>Fungi</taxon>
        <taxon>Dikarya</taxon>
        <taxon>Ascomycota</taxon>
        <taxon>Pezizomycotina</taxon>
        <taxon>Sordariomycetes</taxon>
        <taxon>Hypocreomycetidae</taxon>
        <taxon>Hypocreales</taxon>
        <taxon>Nectriaceae</taxon>
        <taxon>Fusarium</taxon>
        <taxon>Fusarium fujikuroi species complex</taxon>
    </lineage>
</organism>
<dbReference type="OrthoDB" id="5069382at2759"/>
<dbReference type="Gene3D" id="3.80.10.10">
    <property type="entry name" value="Ribonuclease Inhibitor"/>
    <property type="match status" value="1"/>
</dbReference>
<dbReference type="SUPFAM" id="SSF52047">
    <property type="entry name" value="RNI-like"/>
    <property type="match status" value="1"/>
</dbReference>
<evidence type="ECO:0000313" key="1">
    <source>
        <dbReference type="EMBL" id="PNP86383.1"/>
    </source>
</evidence>
<dbReference type="AlphaFoldDB" id="A0A2K0WVS7"/>
<protein>
    <recommendedName>
        <fullName evidence="3">F-box domain-containing protein</fullName>
    </recommendedName>
</protein>
<evidence type="ECO:0008006" key="3">
    <source>
        <dbReference type="Google" id="ProtNLM"/>
    </source>
</evidence>